<dbReference type="EMBL" id="UINC01090000">
    <property type="protein sequence ID" value="SVC41560.1"/>
    <property type="molecule type" value="Genomic_DNA"/>
</dbReference>
<gene>
    <name evidence="7" type="ORF">METZ01_LOCUS294414</name>
</gene>
<keyword evidence="3 6" id="KW-0812">Transmembrane</keyword>
<keyword evidence="4 6" id="KW-1133">Transmembrane helix</keyword>
<dbReference type="GO" id="GO:0015920">
    <property type="term" value="P:lipopolysaccharide transport"/>
    <property type="evidence" value="ECO:0007669"/>
    <property type="project" value="TreeGrafter"/>
</dbReference>
<feature type="transmembrane region" description="Helical" evidence="6">
    <location>
        <begin position="97"/>
        <end position="117"/>
    </location>
</feature>
<reference evidence="7" key="1">
    <citation type="submission" date="2018-05" db="EMBL/GenBank/DDBJ databases">
        <authorList>
            <person name="Lanie J.A."/>
            <person name="Ng W.-L."/>
            <person name="Kazmierczak K.M."/>
            <person name="Andrzejewski T.M."/>
            <person name="Davidsen T.M."/>
            <person name="Wayne K.J."/>
            <person name="Tettelin H."/>
            <person name="Glass J.I."/>
            <person name="Rusch D."/>
            <person name="Podicherti R."/>
            <person name="Tsui H.-C.T."/>
            <person name="Winkler M.E."/>
        </authorList>
    </citation>
    <scope>NUCLEOTIDE SEQUENCE</scope>
</reference>
<keyword evidence="2" id="KW-1003">Cell membrane</keyword>
<organism evidence="7">
    <name type="scientific">marine metagenome</name>
    <dbReference type="NCBI Taxonomy" id="408172"/>
    <lineage>
        <taxon>unclassified sequences</taxon>
        <taxon>metagenomes</taxon>
        <taxon>ecological metagenomes</taxon>
    </lineage>
</organism>
<protein>
    <recommendedName>
        <fullName evidence="8">Permease YjgP/YjgQ family protein</fullName>
    </recommendedName>
</protein>
<feature type="transmembrane region" description="Helical" evidence="6">
    <location>
        <begin position="12"/>
        <end position="32"/>
    </location>
</feature>
<feature type="non-terminal residue" evidence="7">
    <location>
        <position position="178"/>
    </location>
</feature>
<evidence type="ECO:0000313" key="7">
    <source>
        <dbReference type="EMBL" id="SVC41560.1"/>
    </source>
</evidence>
<evidence type="ECO:0000256" key="4">
    <source>
        <dbReference type="ARBA" id="ARBA00022989"/>
    </source>
</evidence>
<feature type="transmembrane region" description="Helical" evidence="6">
    <location>
        <begin position="52"/>
        <end position="77"/>
    </location>
</feature>
<dbReference type="Pfam" id="PF03739">
    <property type="entry name" value="LptF_LptG"/>
    <property type="match status" value="1"/>
</dbReference>
<name>A0A382LY99_9ZZZZ</name>
<accession>A0A382LY99</accession>
<evidence type="ECO:0008006" key="8">
    <source>
        <dbReference type="Google" id="ProtNLM"/>
    </source>
</evidence>
<keyword evidence="5 6" id="KW-0472">Membrane</keyword>
<dbReference type="PANTHER" id="PTHR33529">
    <property type="entry name" value="SLR0882 PROTEIN-RELATED"/>
    <property type="match status" value="1"/>
</dbReference>
<sequence length="178" mass="19564">MTIITKHLIKAHLGPFLFAFSALTGLLFLNAIAQRMENLVGKGLPWSIIGEFLILSLPHTVALTLPMSILVALLYTFSEMTAANELTAMSAGGIRPLRILMPPLVLGVGMAGVMLLFNDRILPSANHQLKNLVVDISETSPTFELRESVINRIHTQDRSRNIYLQASSIDRATNSLEE</sequence>
<evidence type="ECO:0000256" key="1">
    <source>
        <dbReference type="ARBA" id="ARBA00004651"/>
    </source>
</evidence>
<dbReference type="InterPro" id="IPR005495">
    <property type="entry name" value="LptG/LptF_permease"/>
</dbReference>
<evidence type="ECO:0000256" key="5">
    <source>
        <dbReference type="ARBA" id="ARBA00023136"/>
    </source>
</evidence>
<evidence type="ECO:0000256" key="2">
    <source>
        <dbReference type="ARBA" id="ARBA00022475"/>
    </source>
</evidence>
<dbReference type="AlphaFoldDB" id="A0A382LY99"/>
<proteinExistence type="predicted"/>
<evidence type="ECO:0000256" key="3">
    <source>
        <dbReference type="ARBA" id="ARBA00022692"/>
    </source>
</evidence>
<dbReference type="PANTHER" id="PTHR33529:SF6">
    <property type="entry name" value="YJGP_YJGQ FAMILY PERMEASE"/>
    <property type="match status" value="1"/>
</dbReference>
<evidence type="ECO:0000256" key="6">
    <source>
        <dbReference type="SAM" id="Phobius"/>
    </source>
</evidence>
<dbReference type="GO" id="GO:0043190">
    <property type="term" value="C:ATP-binding cassette (ABC) transporter complex"/>
    <property type="evidence" value="ECO:0007669"/>
    <property type="project" value="TreeGrafter"/>
</dbReference>
<comment type="subcellular location">
    <subcellularLocation>
        <location evidence="1">Cell membrane</location>
        <topology evidence="1">Multi-pass membrane protein</topology>
    </subcellularLocation>
</comment>